<dbReference type="GO" id="GO:0005739">
    <property type="term" value="C:mitochondrion"/>
    <property type="evidence" value="ECO:0007669"/>
    <property type="project" value="TreeGrafter"/>
</dbReference>
<reference evidence="10" key="1">
    <citation type="submission" date="2010-07" db="EMBL/GenBank/DDBJ databases">
        <title>The genome sequence of Gaeumannomyces graminis var. tritici strain R3-111a-1.</title>
        <authorList>
            <consortium name="The Broad Institute Genome Sequencing Platform"/>
            <person name="Ma L.-J."/>
            <person name="Dead R."/>
            <person name="Young S."/>
            <person name="Zeng Q."/>
            <person name="Koehrsen M."/>
            <person name="Alvarado L."/>
            <person name="Berlin A."/>
            <person name="Chapman S.B."/>
            <person name="Chen Z."/>
            <person name="Freedman E."/>
            <person name="Gellesch M."/>
            <person name="Goldberg J."/>
            <person name="Griggs A."/>
            <person name="Gujja S."/>
            <person name="Heilman E.R."/>
            <person name="Heiman D."/>
            <person name="Hepburn T."/>
            <person name="Howarth C."/>
            <person name="Jen D."/>
            <person name="Larson L."/>
            <person name="Mehta T."/>
            <person name="Neiman D."/>
            <person name="Pearson M."/>
            <person name="Roberts A."/>
            <person name="Saif S."/>
            <person name="Shea T."/>
            <person name="Shenoy N."/>
            <person name="Sisk P."/>
            <person name="Stolte C."/>
            <person name="Sykes S."/>
            <person name="Walk T."/>
            <person name="White J."/>
            <person name="Yandava C."/>
            <person name="Haas B."/>
            <person name="Nusbaum C."/>
            <person name="Birren B."/>
        </authorList>
    </citation>
    <scope>NUCLEOTIDE SEQUENCE [LARGE SCALE GENOMIC DNA]</scope>
    <source>
        <strain evidence="10">R3-111a-1</strain>
    </source>
</reference>
<dbReference type="GO" id="GO:0050821">
    <property type="term" value="P:protein stabilization"/>
    <property type="evidence" value="ECO:0007669"/>
    <property type="project" value="TreeGrafter"/>
</dbReference>
<organism evidence="8">
    <name type="scientific">Gaeumannomyces tritici (strain R3-111a-1)</name>
    <name type="common">Wheat and barley take-all root rot fungus</name>
    <name type="synonym">Gaeumannomyces graminis var. tritici</name>
    <dbReference type="NCBI Taxonomy" id="644352"/>
    <lineage>
        <taxon>Eukaryota</taxon>
        <taxon>Fungi</taxon>
        <taxon>Dikarya</taxon>
        <taxon>Ascomycota</taxon>
        <taxon>Pezizomycotina</taxon>
        <taxon>Sordariomycetes</taxon>
        <taxon>Sordariomycetidae</taxon>
        <taxon>Magnaporthales</taxon>
        <taxon>Magnaporthaceae</taxon>
        <taxon>Gaeumannomyces</taxon>
    </lineage>
</organism>
<protein>
    <submittedName>
        <fullName evidence="8">DNL zinc finger domain-containing protein</fullName>
    </submittedName>
</protein>
<feature type="region of interest" description="Disordered" evidence="5">
    <location>
        <begin position="61"/>
        <end position="121"/>
    </location>
</feature>
<dbReference type="GO" id="GO:0051087">
    <property type="term" value="F:protein-folding chaperone binding"/>
    <property type="evidence" value="ECO:0007669"/>
    <property type="project" value="TreeGrafter"/>
</dbReference>
<dbReference type="AlphaFoldDB" id="J3P762"/>
<reference evidence="8" key="2">
    <citation type="submission" date="2010-07" db="EMBL/GenBank/DDBJ databases">
        <authorList>
            <consortium name="The Broad Institute Genome Sequencing Platform"/>
            <consortium name="Broad Institute Genome Sequencing Center for Infectious Disease"/>
            <person name="Ma L.-J."/>
            <person name="Dead R."/>
            <person name="Young S."/>
            <person name="Zeng Q."/>
            <person name="Koehrsen M."/>
            <person name="Alvarado L."/>
            <person name="Berlin A."/>
            <person name="Chapman S.B."/>
            <person name="Chen Z."/>
            <person name="Freedman E."/>
            <person name="Gellesch M."/>
            <person name="Goldberg J."/>
            <person name="Griggs A."/>
            <person name="Gujja S."/>
            <person name="Heilman E.R."/>
            <person name="Heiman D."/>
            <person name="Hepburn T."/>
            <person name="Howarth C."/>
            <person name="Jen D."/>
            <person name="Larson L."/>
            <person name="Mehta T."/>
            <person name="Neiman D."/>
            <person name="Pearson M."/>
            <person name="Roberts A."/>
            <person name="Saif S."/>
            <person name="Shea T."/>
            <person name="Shenoy N."/>
            <person name="Sisk P."/>
            <person name="Stolte C."/>
            <person name="Sykes S."/>
            <person name="Walk T."/>
            <person name="White J."/>
            <person name="Yandava C."/>
            <person name="Haas B."/>
            <person name="Nusbaum C."/>
            <person name="Birren B."/>
        </authorList>
    </citation>
    <scope>NUCLEOTIDE SEQUENCE</scope>
    <source>
        <strain evidence="8">R3-111a-1</strain>
    </source>
</reference>
<feature type="compositionally biased region" description="Polar residues" evidence="5">
    <location>
        <begin position="111"/>
        <end position="121"/>
    </location>
</feature>
<keyword evidence="2 4" id="KW-0863">Zinc-finger</keyword>
<gene>
    <name evidence="9" type="primary">20349817</name>
    <name evidence="8" type="ORF">GGTG_09359</name>
</gene>
<dbReference type="RefSeq" id="XP_009225467.1">
    <property type="nucleotide sequence ID" value="XM_009227203.1"/>
</dbReference>
<evidence type="ECO:0000256" key="5">
    <source>
        <dbReference type="SAM" id="MobiDB-lite"/>
    </source>
</evidence>
<sequence length="216" mass="23359">MAARTTPRLLALSQRLAPFLLADATATTPALLTRSRTHAAIAQRTHPRPTPQRRFQHTIPRFTGQNPFSANPTPPQNAAAADPASPNPPDNSGLDAPTATTTTTTTTTTPENTSRQNRIQSQPHYQLTFTCVPCGSRSKHAVSKQGYHHGSVLITCPDCRNRHVISDHLGVFGDRKGVTVEDLMRDRGLLVKKGTLGEDGSIEFWEDDLPGGAAEP</sequence>
<dbReference type="HOGENOM" id="CLU_093902_0_0_1"/>
<reference evidence="9" key="5">
    <citation type="submission" date="2018-04" db="UniProtKB">
        <authorList>
            <consortium name="EnsemblFungi"/>
        </authorList>
    </citation>
    <scope>IDENTIFICATION</scope>
    <source>
        <strain evidence="9">R3-111a-1</strain>
    </source>
</reference>
<dbReference type="InterPro" id="IPR024158">
    <property type="entry name" value="Mt_import_TIM15"/>
</dbReference>
<dbReference type="STRING" id="644352.J3P762"/>
<dbReference type="VEuPathDB" id="FungiDB:GGTG_09359"/>
<evidence type="ECO:0000256" key="4">
    <source>
        <dbReference type="PROSITE-ProRule" id="PRU00834"/>
    </source>
</evidence>
<feature type="chain" id="PRO_5015095036" evidence="6">
    <location>
        <begin position="23"/>
        <end position="216"/>
    </location>
</feature>
<dbReference type="GO" id="GO:0008270">
    <property type="term" value="F:zinc ion binding"/>
    <property type="evidence" value="ECO:0007669"/>
    <property type="project" value="UniProtKB-KW"/>
</dbReference>
<reference evidence="8" key="3">
    <citation type="submission" date="2010-09" db="EMBL/GenBank/DDBJ databases">
        <title>Annotation of Gaeumannomyces graminis var. tritici R3-111a-1.</title>
        <authorList>
            <consortium name="The Broad Institute Genome Sequencing Platform"/>
            <person name="Ma L.-J."/>
            <person name="Dead R."/>
            <person name="Young S.K."/>
            <person name="Zeng Q."/>
            <person name="Gargeya S."/>
            <person name="Fitzgerald M."/>
            <person name="Haas B."/>
            <person name="Abouelleil A."/>
            <person name="Alvarado L."/>
            <person name="Arachchi H.M."/>
            <person name="Berlin A."/>
            <person name="Brown A."/>
            <person name="Chapman S.B."/>
            <person name="Chen Z."/>
            <person name="Dunbar C."/>
            <person name="Freedman E."/>
            <person name="Gearin G."/>
            <person name="Gellesch M."/>
            <person name="Goldberg J."/>
            <person name="Griggs A."/>
            <person name="Gujja S."/>
            <person name="Heiman D."/>
            <person name="Howarth C."/>
            <person name="Larson L."/>
            <person name="Lui A."/>
            <person name="MacDonald P.J.P."/>
            <person name="Mehta T."/>
            <person name="Montmayeur A."/>
            <person name="Murphy C."/>
            <person name="Neiman D."/>
            <person name="Pearson M."/>
            <person name="Priest M."/>
            <person name="Roberts A."/>
            <person name="Saif S."/>
            <person name="Shea T."/>
            <person name="Shenoy N."/>
            <person name="Sisk P."/>
            <person name="Stolte C."/>
            <person name="Sykes S."/>
            <person name="Yandava C."/>
            <person name="Wortman J."/>
            <person name="Nusbaum C."/>
            <person name="Birren B."/>
        </authorList>
    </citation>
    <scope>NUCLEOTIDE SEQUENCE</scope>
    <source>
        <strain evidence="8">R3-111a-1</strain>
    </source>
</reference>
<name>J3P762_GAET3</name>
<evidence type="ECO:0000256" key="2">
    <source>
        <dbReference type="ARBA" id="ARBA00022771"/>
    </source>
</evidence>
<dbReference type="InterPro" id="IPR007853">
    <property type="entry name" value="Znf_DNL-typ"/>
</dbReference>
<feature type="region of interest" description="Disordered" evidence="5">
    <location>
        <begin position="37"/>
        <end position="56"/>
    </location>
</feature>
<dbReference type="PANTHER" id="PTHR20922:SF13">
    <property type="entry name" value="DNL-TYPE ZINC FINGER PROTEIN"/>
    <property type="match status" value="1"/>
</dbReference>
<dbReference type="EnsemblFungi" id="EJT72493">
    <property type="protein sequence ID" value="EJT72493"/>
    <property type="gene ID" value="GGTG_09359"/>
</dbReference>
<keyword evidence="10" id="KW-1185">Reference proteome</keyword>
<dbReference type="Pfam" id="PF05180">
    <property type="entry name" value="zf-DNL"/>
    <property type="match status" value="1"/>
</dbReference>
<reference evidence="9" key="4">
    <citation type="journal article" date="2015" name="G3 (Bethesda)">
        <title>Genome sequences of three phytopathogenic species of the Magnaporthaceae family of fungi.</title>
        <authorList>
            <person name="Okagaki L.H."/>
            <person name="Nunes C.C."/>
            <person name="Sailsbery J."/>
            <person name="Clay B."/>
            <person name="Brown D."/>
            <person name="John T."/>
            <person name="Oh Y."/>
            <person name="Young N."/>
            <person name="Fitzgerald M."/>
            <person name="Haas B.J."/>
            <person name="Zeng Q."/>
            <person name="Young S."/>
            <person name="Adiconis X."/>
            <person name="Fan L."/>
            <person name="Levin J.Z."/>
            <person name="Mitchell T.K."/>
            <person name="Okubara P.A."/>
            <person name="Farman M.L."/>
            <person name="Kohn L.M."/>
            <person name="Birren B."/>
            <person name="Ma L.-J."/>
            <person name="Dean R.A."/>
        </authorList>
    </citation>
    <scope>NUCLEOTIDE SEQUENCE</scope>
    <source>
        <strain evidence="9">R3-111a-1</strain>
    </source>
</reference>
<dbReference type="PROSITE" id="PS51501">
    <property type="entry name" value="ZF_DNL"/>
    <property type="match status" value="1"/>
</dbReference>
<evidence type="ECO:0000313" key="8">
    <source>
        <dbReference type="EMBL" id="EJT72493.1"/>
    </source>
</evidence>
<evidence type="ECO:0000256" key="3">
    <source>
        <dbReference type="ARBA" id="ARBA00022833"/>
    </source>
</evidence>
<feature type="compositionally biased region" description="Low complexity" evidence="5">
    <location>
        <begin position="76"/>
        <end position="110"/>
    </location>
</feature>
<evidence type="ECO:0000313" key="10">
    <source>
        <dbReference type="Proteomes" id="UP000006039"/>
    </source>
</evidence>
<dbReference type="PANTHER" id="PTHR20922">
    <property type="entry name" value="DNL-TYPE ZINC FINGER PROTEIN"/>
    <property type="match status" value="1"/>
</dbReference>
<dbReference type="OrthoDB" id="512667at2759"/>
<feature type="domain" description="DNL-type" evidence="7">
    <location>
        <begin position="120"/>
        <end position="216"/>
    </location>
</feature>
<proteinExistence type="predicted"/>
<keyword evidence="6" id="KW-0732">Signal</keyword>
<evidence type="ECO:0000313" key="9">
    <source>
        <dbReference type="EnsemblFungi" id="EJT72493"/>
    </source>
</evidence>
<evidence type="ECO:0000259" key="7">
    <source>
        <dbReference type="PROSITE" id="PS51501"/>
    </source>
</evidence>
<feature type="signal peptide" evidence="6">
    <location>
        <begin position="1"/>
        <end position="22"/>
    </location>
</feature>
<keyword evidence="1" id="KW-0479">Metal-binding</keyword>
<dbReference type="GeneID" id="20349817"/>
<dbReference type="GO" id="GO:0030150">
    <property type="term" value="P:protein import into mitochondrial matrix"/>
    <property type="evidence" value="ECO:0007669"/>
    <property type="project" value="TreeGrafter"/>
</dbReference>
<keyword evidence="3" id="KW-0862">Zinc</keyword>
<evidence type="ECO:0000256" key="1">
    <source>
        <dbReference type="ARBA" id="ARBA00022723"/>
    </source>
</evidence>
<dbReference type="eggNOG" id="KOG3277">
    <property type="taxonomic scope" value="Eukaryota"/>
</dbReference>
<dbReference type="GO" id="GO:0006457">
    <property type="term" value="P:protein folding"/>
    <property type="evidence" value="ECO:0007669"/>
    <property type="project" value="TreeGrafter"/>
</dbReference>
<evidence type="ECO:0000256" key="6">
    <source>
        <dbReference type="SAM" id="SignalP"/>
    </source>
</evidence>
<dbReference type="EMBL" id="GL385399">
    <property type="protein sequence ID" value="EJT72493.1"/>
    <property type="molecule type" value="Genomic_DNA"/>
</dbReference>
<accession>J3P762</accession>
<dbReference type="Proteomes" id="UP000006039">
    <property type="component" value="Unassembled WGS sequence"/>
</dbReference>